<feature type="region of interest" description="Disordered" evidence="1">
    <location>
        <begin position="1"/>
        <end position="26"/>
    </location>
</feature>
<dbReference type="Proteomes" id="UP001500879">
    <property type="component" value="Unassembled WGS sequence"/>
</dbReference>
<keyword evidence="2" id="KW-0812">Transmembrane</keyword>
<gene>
    <name evidence="3" type="ORF">GCM10010357_49970</name>
</gene>
<evidence type="ECO:0000256" key="1">
    <source>
        <dbReference type="SAM" id="MobiDB-lite"/>
    </source>
</evidence>
<sequence length="98" mass="10577">MCPADGCAGERGRGGRKGGEGEAEGKRRVNPQVLLRLSIVPWCNHLNTSSFPVRAVRAIGRCLGGVMESMTRKERKTVVVLALIVIAIVCYMIGNIQP</sequence>
<comment type="caution">
    <text evidence="3">The sequence shown here is derived from an EMBL/GenBank/DDBJ whole genome shotgun (WGS) entry which is preliminary data.</text>
</comment>
<feature type="compositionally biased region" description="Basic and acidic residues" evidence="1">
    <location>
        <begin position="8"/>
        <end position="26"/>
    </location>
</feature>
<reference evidence="3 4" key="1">
    <citation type="journal article" date="2019" name="Int. J. Syst. Evol. Microbiol.">
        <title>The Global Catalogue of Microorganisms (GCM) 10K type strain sequencing project: providing services to taxonomists for standard genome sequencing and annotation.</title>
        <authorList>
            <consortium name="The Broad Institute Genomics Platform"/>
            <consortium name="The Broad Institute Genome Sequencing Center for Infectious Disease"/>
            <person name="Wu L."/>
            <person name="Ma J."/>
        </authorList>
    </citation>
    <scope>NUCLEOTIDE SEQUENCE [LARGE SCALE GENOMIC DNA]</scope>
    <source>
        <strain evidence="3 4">JCM 4788</strain>
    </source>
</reference>
<dbReference type="EMBL" id="BAAABX010000055">
    <property type="protein sequence ID" value="GAA0422568.1"/>
    <property type="molecule type" value="Genomic_DNA"/>
</dbReference>
<keyword evidence="2" id="KW-1133">Transmembrane helix</keyword>
<accession>A0ABN0YZ23</accession>
<name>A0ABN0YZ23_9ACTN</name>
<keyword evidence="2" id="KW-0472">Membrane</keyword>
<organism evidence="3 4">
    <name type="scientific">Streptomyces luteireticuli</name>
    <dbReference type="NCBI Taxonomy" id="173858"/>
    <lineage>
        <taxon>Bacteria</taxon>
        <taxon>Bacillati</taxon>
        <taxon>Actinomycetota</taxon>
        <taxon>Actinomycetes</taxon>
        <taxon>Kitasatosporales</taxon>
        <taxon>Streptomycetaceae</taxon>
        <taxon>Streptomyces</taxon>
    </lineage>
</organism>
<protein>
    <submittedName>
        <fullName evidence="3">Uncharacterized protein</fullName>
    </submittedName>
</protein>
<evidence type="ECO:0000313" key="3">
    <source>
        <dbReference type="EMBL" id="GAA0422568.1"/>
    </source>
</evidence>
<feature type="transmembrane region" description="Helical" evidence="2">
    <location>
        <begin position="77"/>
        <end position="94"/>
    </location>
</feature>
<evidence type="ECO:0000256" key="2">
    <source>
        <dbReference type="SAM" id="Phobius"/>
    </source>
</evidence>
<keyword evidence="4" id="KW-1185">Reference proteome</keyword>
<proteinExistence type="predicted"/>
<evidence type="ECO:0000313" key="4">
    <source>
        <dbReference type="Proteomes" id="UP001500879"/>
    </source>
</evidence>